<evidence type="ECO:0000313" key="3">
    <source>
        <dbReference type="Proteomes" id="UP001285441"/>
    </source>
</evidence>
<dbReference type="Proteomes" id="UP001285441">
    <property type="component" value="Unassembled WGS sequence"/>
</dbReference>
<sequence>MGPGVQPNTVASGNSPGITQAPALFGTSLELQRRDARGECGYFFGSISSALACPDPNLTCSTANNHVNCCPSNAPCAFPTACLDYRTSQEGKCSGIGDATFCCGSASPYCNIVNFADLPTLSIVGCVADSVTVPLYASVTGPRTATTSTSGTSSAAAASSSSAFSSEKLSVLLLEAQYFLLLSPVSAHGAVSGEGVRRERRRRTRTSMPRRLPRHRRQEVRIHNTALSSNRPSTKAAPLRLILGTASSGRHLPRWILGTA</sequence>
<evidence type="ECO:0000313" key="2">
    <source>
        <dbReference type="EMBL" id="KAK3385596.1"/>
    </source>
</evidence>
<dbReference type="AlphaFoldDB" id="A0AAE0TZU0"/>
<protein>
    <submittedName>
        <fullName evidence="2">Uncharacterized protein</fullName>
    </submittedName>
</protein>
<gene>
    <name evidence="2" type="ORF">B0H63DRAFT_473240</name>
</gene>
<name>A0AAE0TZU0_9PEZI</name>
<feature type="region of interest" description="Disordered" evidence="1">
    <location>
        <begin position="191"/>
        <end position="215"/>
    </location>
</feature>
<keyword evidence="3" id="KW-1185">Reference proteome</keyword>
<accession>A0AAE0TZU0</accession>
<organism evidence="2 3">
    <name type="scientific">Podospora didyma</name>
    <dbReference type="NCBI Taxonomy" id="330526"/>
    <lineage>
        <taxon>Eukaryota</taxon>
        <taxon>Fungi</taxon>
        <taxon>Dikarya</taxon>
        <taxon>Ascomycota</taxon>
        <taxon>Pezizomycotina</taxon>
        <taxon>Sordariomycetes</taxon>
        <taxon>Sordariomycetidae</taxon>
        <taxon>Sordariales</taxon>
        <taxon>Podosporaceae</taxon>
        <taxon>Podospora</taxon>
    </lineage>
</organism>
<comment type="caution">
    <text evidence="2">The sequence shown here is derived from an EMBL/GenBank/DDBJ whole genome shotgun (WGS) entry which is preliminary data.</text>
</comment>
<proteinExistence type="predicted"/>
<evidence type="ECO:0000256" key="1">
    <source>
        <dbReference type="SAM" id="MobiDB-lite"/>
    </source>
</evidence>
<reference evidence="2" key="1">
    <citation type="journal article" date="2023" name="Mol. Phylogenet. Evol.">
        <title>Genome-scale phylogeny and comparative genomics of the fungal order Sordariales.</title>
        <authorList>
            <person name="Hensen N."/>
            <person name="Bonometti L."/>
            <person name="Westerberg I."/>
            <person name="Brannstrom I.O."/>
            <person name="Guillou S."/>
            <person name="Cros-Aarteil S."/>
            <person name="Calhoun S."/>
            <person name="Haridas S."/>
            <person name="Kuo A."/>
            <person name="Mondo S."/>
            <person name="Pangilinan J."/>
            <person name="Riley R."/>
            <person name="LaButti K."/>
            <person name="Andreopoulos B."/>
            <person name="Lipzen A."/>
            <person name="Chen C."/>
            <person name="Yan M."/>
            <person name="Daum C."/>
            <person name="Ng V."/>
            <person name="Clum A."/>
            <person name="Steindorff A."/>
            <person name="Ohm R.A."/>
            <person name="Martin F."/>
            <person name="Silar P."/>
            <person name="Natvig D.O."/>
            <person name="Lalanne C."/>
            <person name="Gautier V."/>
            <person name="Ament-Velasquez S.L."/>
            <person name="Kruys A."/>
            <person name="Hutchinson M.I."/>
            <person name="Powell A.J."/>
            <person name="Barry K."/>
            <person name="Miller A.N."/>
            <person name="Grigoriev I.V."/>
            <person name="Debuchy R."/>
            <person name="Gladieux P."/>
            <person name="Hiltunen Thoren M."/>
            <person name="Johannesson H."/>
        </authorList>
    </citation>
    <scope>NUCLEOTIDE SEQUENCE</scope>
    <source>
        <strain evidence="2">CBS 232.78</strain>
    </source>
</reference>
<reference evidence="2" key="2">
    <citation type="submission" date="2023-06" db="EMBL/GenBank/DDBJ databases">
        <authorList>
            <consortium name="Lawrence Berkeley National Laboratory"/>
            <person name="Haridas S."/>
            <person name="Hensen N."/>
            <person name="Bonometti L."/>
            <person name="Westerberg I."/>
            <person name="Brannstrom I.O."/>
            <person name="Guillou S."/>
            <person name="Cros-Aarteil S."/>
            <person name="Calhoun S."/>
            <person name="Kuo A."/>
            <person name="Mondo S."/>
            <person name="Pangilinan J."/>
            <person name="Riley R."/>
            <person name="LaButti K."/>
            <person name="Andreopoulos B."/>
            <person name="Lipzen A."/>
            <person name="Chen C."/>
            <person name="Yanf M."/>
            <person name="Daum C."/>
            <person name="Ng V."/>
            <person name="Clum A."/>
            <person name="Steindorff A."/>
            <person name="Ohm R."/>
            <person name="Martin F."/>
            <person name="Silar P."/>
            <person name="Natvig D."/>
            <person name="Lalanne C."/>
            <person name="Gautier V."/>
            <person name="Ament-velasquez S.L."/>
            <person name="Kruys A."/>
            <person name="Hutchinson M.I."/>
            <person name="Powell A.J."/>
            <person name="Barry K."/>
            <person name="Miller A.N."/>
            <person name="Grigoriev I.V."/>
            <person name="Debuchy R."/>
            <person name="Gladieux P."/>
            <person name="Thoren M.H."/>
            <person name="Johannesson H."/>
        </authorList>
    </citation>
    <scope>NUCLEOTIDE SEQUENCE</scope>
    <source>
        <strain evidence="2">CBS 232.78</strain>
    </source>
</reference>
<dbReference type="EMBL" id="JAULSW010000004">
    <property type="protein sequence ID" value="KAK3385596.1"/>
    <property type="molecule type" value="Genomic_DNA"/>
</dbReference>